<dbReference type="AlphaFoldDB" id="A0A6P7I3Z3"/>
<evidence type="ECO:0000256" key="4">
    <source>
        <dbReference type="ARBA" id="ARBA00004286"/>
    </source>
</evidence>
<comment type="catalytic activity">
    <reaction evidence="17">
        <text>L-seryl-[protein] + ATP = O-phospho-L-seryl-[protein] + ADP + H(+)</text>
        <dbReference type="Rhea" id="RHEA:17989"/>
        <dbReference type="Rhea" id="RHEA-COMP:9863"/>
        <dbReference type="Rhea" id="RHEA-COMP:11604"/>
        <dbReference type="ChEBI" id="CHEBI:15378"/>
        <dbReference type="ChEBI" id="CHEBI:29999"/>
        <dbReference type="ChEBI" id="CHEBI:30616"/>
        <dbReference type="ChEBI" id="CHEBI:83421"/>
        <dbReference type="ChEBI" id="CHEBI:456216"/>
        <dbReference type="EC" id="2.7.11.1"/>
    </reaction>
</comment>
<keyword evidence="6" id="KW-0158">Chromosome</keyword>
<evidence type="ECO:0000256" key="20">
    <source>
        <dbReference type="ARBA" id="ARBA00081741"/>
    </source>
</evidence>
<feature type="binding site" evidence="21">
    <location>
        <position position="962"/>
    </location>
    <ligand>
        <name>ATP</name>
        <dbReference type="ChEBI" id="CHEBI:30616"/>
    </ligand>
</feature>
<evidence type="ECO:0000256" key="13">
    <source>
        <dbReference type="ARBA" id="ARBA00022840"/>
    </source>
</evidence>
<dbReference type="OrthoDB" id="21018at2759"/>
<evidence type="ECO:0000256" key="9">
    <source>
        <dbReference type="ARBA" id="ARBA00022553"/>
    </source>
</evidence>
<dbReference type="InParanoid" id="A0A6P7I3Z3"/>
<evidence type="ECO:0000256" key="6">
    <source>
        <dbReference type="ARBA" id="ARBA00022454"/>
    </source>
</evidence>
<keyword evidence="7" id="KW-0963">Cytoplasm</keyword>
<sequence length="1244" mass="138268">MKKSKPVFVKTYGKQKRRVDGWILPENHKQAFDTSQSTEDGSVFEPPKPKKTKMKKANVSSRPSLHPTRKKAALRPTESYDEGNTSNEENIMPRKKTFSVASGRAVRPTRRKAILYLKETSSDQQHVESPAFTPPKQSKTTRRAQRVSATGVSIRQRGQQVSVTGQGEESMSAPKPTNSFKRKTNSGVYPPSAGRFVTRRKRSVATKPPKPPKAVVISSSDDFSSGEISSSRIVRPHRRKKMLSAILLTSAEKSLNPEGTSSFTTNPFREISLNVSVDQSPIHCPRKPIFCSTPSAGFYTKPECLKPFPINDQSSIPPSRTSVNCPTVSTFQENPDSPEQSAPLRHSASVRGLHSEGNLQPGLEELQKEAEPHHHDASLSAVLYTETKSSSCSEEAKSHIEKSKTKDSGELPSINLISTDSESDFVSASAGLEWLIEALKENCLTKLCTVQLEQLDYLTVAQLCGQTTYSSCLEHSRSVHSHRMNEQSVDNSQTSLNLHLSVTNNEAGNHIQSLNNSEKAALVSDVASLADCSESAECSSTKASIELSESTHHTVTSFERVTDTQLSANNSVGESIAVKRCSVQIKKLDLSLLEHNGSAKKRTAGLSYEKSGNQDEHTDNADSPEDAKCSEEITERNRRSKEEKAALLKDKCRTHKLAVKLKRVTLSQLKENLQVKGAMLKSHTYTSGSSSDDQTKADYLSEADCYEDTSSLKVLRVDSTSCEDSSDKEVGKNTCSIIPKRKNADKEKKKCNVSTDRPGTTRKACVSGMSVTRWKNKSTTSTHLFKSRAGISAVDCSINDLISTQHVQPRDLLGGTMNLFTPVKASQLNLSSLLGHTHTWSRLKAAVSVHRKMVLSPRSQFGTPSRMEVADVSQDLFATPSRTPFPKRLLSQMISHHSLVACEDDDLTDAEKVYAECGQQHPLPWEECIVPHRMKQCVKIGEGTFGEVFSTTNASGDTVALKVIPIEGSKKVNGEDQKTFGEILHEIIISKELSSLKEKQHNQTHGFIGLIDLHCVKGCYPPDFLNTWDTFDKRKGSENDRPDFFEEDQLFIILEFEFGGADLENSNGKLSSLMVAKSILHQVTAALAVAEQELHFEHRDLHWGNVLVKSTRQKKGSFLLNGQPHSLETKGVLVRIIDYSLSRLEIDDLTVSCDISNDEELFMGQGDYQFDIYRMMRKENRNNWSNYHPYTNVLWLHYLCTKLLSMKYRAGRGAKDTREQLTRFHGNVLQYSSATEVLQNCPMF</sequence>
<dbReference type="RefSeq" id="XP_028262700.1">
    <property type="nucleotide sequence ID" value="XM_028406899.1"/>
</dbReference>
<keyword evidence="14" id="KW-0206">Cytoskeleton</keyword>
<keyword evidence="15" id="KW-0539">Nucleus</keyword>
<dbReference type="InterPro" id="IPR011009">
    <property type="entry name" value="Kinase-like_dom_sf"/>
</dbReference>
<keyword evidence="12" id="KW-0418">Kinase</keyword>
<feature type="compositionally biased region" description="Basic and acidic residues" evidence="22">
    <location>
        <begin position="612"/>
        <end position="643"/>
    </location>
</feature>
<feature type="domain" description="Protein kinase" evidence="23">
    <location>
        <begin position="934"/>
        <end position="1244"/>
    </location>
</feature>
<dbReference type="PANTHER" id="PTHR24419:SF18">
    <property type="entry name" value="SERINE_THREONINE-PROTEIN KINASE HASPIN"/>
    <property type="match status" value="1"/>
</dbReference>
<protein>
    <recommendedName>
        <fullName evidence="19">Serine/threonine-protein kinase haspin</fullName>
        <ecNumber evidence="5">2.7.11.1</ecNumber>
    </recommendedName>
    <alternativeName>
        <fullName evidence="20">Germ cell-specific gene 2 protein</fullName>
    </alternativeName>
</protein>
<keyword evidence="9" id="KW-0597">Phosphoprotein</keyword>
<dbReference type="Pfam" id="PF12330">
    <property type="entry name" value="Haspin_kinase"/>
    <property type="match status" value="1"/>
</dbReference>
<dbReference type="GO" id="GO:0072354">
    <property type="term" value="F:histone H3T3 kinase activity"/>
    <property type="evidence" value="ECO:0007669"/>
    <property type="project" value="TreeGrafter"/>
</dbReference>
<evidence type="ECO:0000259" key="23">
    <source>
        <dbReference type="PROSITE" id="PS50011"/>
    </source>
</evidence>
<dbReference type="GO" id="GO:0051276">
    <property type="term" value="P:chromosome organization"/>
    <property type="evidence" value="ECO:0007669"/>
    <property type="project" value="UniProtKB-ARBA"/>
</dbReference>
<dbReference type="GO" id="GO:0035556">
    <property type="term" value="P:intracellular signal transduction"/>
    <property type="evidence" value="ECO:0007669"/>
    <property type="project" value="TreeGrafter"/>
</dbReference>
<reference evidence="25" key="1">
    <citation type="submission" date="2025-08" db="UniProtKB">
        <authorList>
            <consortium name="RefSeq"/>
        </authorList>
    </citation>
    <scope>IDENTIFICATION</scope>
</reference>
<feature type="region of interest" description="Disordered" evidence="22">
    <location>
        <begin position="119"/>
        <end position="229"/>
    </location>
</feature>
<dbReference type="Gene3D" id="1.10.510.10">
    <property type="entry name" value="Transferase(Phosphotransferase) domain 1"/>
    <property type="match status" value="1"/>
</dbReference>
<comment type="cofactor">
    <cofactor evidence="1">
        <name>Mg(2+)</name>
        <dbReference type="ChEBI" id="CHEBI:18420"/>
    </cofactor>
</comment>
<dbReference type="FunFam" id="3.30.200.20:FF:000409">
    <property type="entry name" value="serine/threonine-protein kinase haspin"/>
    <property type="match status" value="1"/>
</dbReference>
<feature type="region of interest" description="Disordered" evidence="22">
    <location>
        <begin position="310"/>
        <end position="358"/>
    </location>
</feature>
<comment type="catalytic activity">
    <reaction evidence="16">
        <text>L-threonyl-[protein] + ATP = O-phospho-L-threonyl-[protein] + ADP + H(+)</text>
        <dbReference type="Rhea" id="RHEA:46608"/>
        <dbReference type="Rhea" id="RHEA-COMP:11060"/>
        <dbReference type="Rhea" id="RHEA-COMP:11605"/>
        <dbReference type="ChEBI" id="CHEBI:15378"/>
        <dbReference type="ChEBI" id="CHEBI:30013"/>
        <dbReference type="ChEBI" id="CHEBI:30616"/>
        <dbReference type="ChEBI" id="CHEBI:61977"/>
        <dbReference type="ChEBI" id="CHEBI:456216"/>
        <dbReference type="EC" id="2.7.11.1"/>
    </reaction>
</comment>
<dbReference type="PANTHER" id="PTHR24419">
    <property type="entry name" value="INTERLEUKIN-1 RECEPTOR-ASSOCIATED KINASE"/>
    <property type="match status" value="1"/>
</dbReference>
<keyword evidence="24" id="KW-1185">Reference proteome</keyword>
<feature type="region of interest" description="Disordered" evidence="22">
    <location>
        <begin position="28"/>
        <end position="105"/>
    </location>
</feature>
<accession>A0A6P7I3Z3</accession>
<dbReference type="GO" id="GO:0005634">
    <property type="term" value="C:nucleus"/>
    <property type="evidence" value="ECO:0007669"/>
    <property type="project" value="UniProtKB-SubCell"/>
</dbReference>
<evidence type="ECO:0000256" key="7">
    <source>
        <dbReference type="ARBA" id="ARBA00022490"/>
    </source>
</evidence>
<dbReference type="FunFam" id="1.10.510.10:FF:000401">
    <property type="entry name" value="serine/threonine-protein kinase haspin"/>
    <property type="match status" value="1"/>
</dbReference>
<dbReference type="GO" id="GO:0005694">
    <property type="term" value="C:chromosome"/>
    <property type="evidence" value="ECO:0007669"/>
    <property type="project" value="UniProtKB-SubCell"/>
</dbReference>
<organism evidence="24 25">
    <name type="scientific">Parambassis ranga</name>
    <name type="common">Indian glassy fish</name>
    <dbReference type="NCBI Taxonomy" id="210632"/>
    <lineage>
        <taxon>Eukaryota</taxon>
        <taxon>Metazoa</taxon>
        <taxon>Chordata</taxon>
        <taxon>Craniata</taxon>
        <taxon>Vertebrata</taxon>
        <taxon>Euteleostomi</taxon>
        <taxon>Actinopterygii</taxon>
        <taxon>Neopterygii</taxon>
        <taxon>Teleostei</taxon>
        <taxon>Neoteleostei</taxon>
        <taxon>Acanthomorphata</taxon>
        <taxon>Ovalentaria</taxon>
        <taxon>Ambassidae</taxon>
        <taxon>Parambassis</taxon>
    </lineage>
</organism>
<feature type="compositionally biased region" description="Polar residues" evidence="22">
    <location>
        <begin position="147"/>
        <end position="179"/>
    </location>
</feature>
<feature type="compositionally biased region" description="Low complexity" evidence="22">
    <location>
        <begin position="217"/>
        <end position="229"/>
    </location>
</feature>
<evidence type="ECO:0000256" key="16">
    <source>
        <dbReference type="ARBA" id="ARBA00047899"/>
    </source>
</evidence>
<dbReference type="CTD" id="83903"/>
<evidence type="ECO:0000256" key="15">
    <source>
        <dbReference type="ARBA" id="ARBA00023242"/>
    </source>
</evidence>
<feature type="region of interest" description="Disordered" evidence="22">
    <location>
        <begin position="599"/>
        <end position="643"/>
    </location>
</feature>
<dbReference type="Proteomes" id="UP000515145">
    <property type="component" value="Chromosome 1"/>
</dbReference>
<evidence type="ECO:0000256" key="3">
    <source>
        <dbReference type="ARBA" id="ARBA00004186"/>
    </source>
</evidence>
<evidence type="ECO:0000256" key="1">
    <source>
        <dbReference type="ARBA" id="ARBA00001946"/>
    </source>
</evidence>
<evidence type="ECO:0000256" key="11">
    <source>
        <dbReference type="ARBA" id="ARBA00022741"/>
    </source>
</evidence>
<dbReference type="GO" id="GO:0005524">
    <property type="term" value="F:ATP binding"/>
    <property type="evidence" value="ECO:0007669"/>
    <property type="project" value="UniProtKB-UniRule"/>
</dbReference>
<gene>
    <name evidence="25" type="primary">haspin</name>
</gene>
<dbReference type="GO" id="GO:0005819">
    <property type="term" value="C:spindle"/>
    <property type="evidence" value="ECO:0007669"/>
    <property type="project" value="UniProtKB-SubCell"/>
</dbReference>
<dbReference type="GO" id="GO:0005737">
    <property type="term" value="C:cytoplasm"/>
    <property type="evidence" value="ECO:0007669"/>
    <property type="project" value="TreeGrafter"/>
</dbReference>
<evidence type="ECO:0000256" key="19">
    <source>
        <dbReference type="ARBA" id="ARBA00069281"/>
    </source>
</evidence>
<evidence type="ECO:0000256" key="5">
    <source>
        <dbReference type="ARBA" id="ARBA00012513"/>
    </source>
</evidence>
<dbReference type="InterPro" id="IPR000719">
    <property type="entry name" value="Prot_kinase_dom"/>
</dbReference>
<evidence type="ECO:0000313" key="25">
    <source>
        <dbReference type="RefSeq" id="XP_028262700.1"/>
    </source>
</evidence>
<feature type="compositionally biased region" description="Polar residues" evidence="22">
    <location>
        <begin position="311"/>
        <end position="340"/>
    </location>
</feature>
<dbReference type="InterPro" id="IPR017441">
    <property type="entry name" value="Protein_kinase_ATP_BS"/>
</dbReference>
<evidence type="ECO:0000256" key="8">
    <source>
        <dbReference type="ARBA" id="ARBA00022527"/>
    </source>
</evidence>
<proteinExistence type="predicted"/>
<evidence type="ECO:0000256" key="12">
    <source>
        <dbReference type="ARBA" id="ARBA00022777"/>
    </source>
</evidence>
<dbReference type="SMART" id="SM01331">
    <property type="entry name" value="DUF3635"/>
    <property type="match status" value="1"/>
</dbReference>
<keyword evidence="13 21" id="KW-0067">ATP-binding</keyword>
<evidence type="ECO:0000313" key="24">
    <source>
        <dbReference type="Proteomes" id="UP000515145"/>
    </source>
</evidence>
<dbReference type="PROSITE" id="PS00107">
    <property type="entry name" value="PROTEIN_KINASE_ATP"/>
    <property type="match status" value="1"/>
</dbReference>
<dbReference type="GO" id="GO:1901991">
    <property type="term" value="P:negative regulation of mitotic cell cycle phase transition"/>
    <property type="evidence" value="ECO:0007669"/>
    <property type="project" value="UniProtKB-ARBA"/>
</dbReference>
<dbReference type="Gene3D" id="3.30.200.20">
    <property type="entry name" value="Phosphorylase Kinase, domain 1"/>
    <property type="match status" value="1"/>
</dbReference>
<dbReference type="EC" id="2.7.11.1" evidence="5"/>
<dbReference type="SMART" id="SM00220">
    <property type="entry name" value="S_TKc"/>
    <property type="match status" value="1"/>
</dbReference>
<evidence type="ECO:0000256" key="14">
    <source>
        <dbReference type="ARBA" id="ARBA00023212"/>
    </source>
</evidence>
<comment type="function">
    <text evidence="18">Serine/threonine-protein kinase that phosphorylates histone H3 at 'Thr-3' (H3T3ph) during mitosis. May act through H3T3ph to both position and modulate activation of AURKB and other components of the chromosomal passenger complex (CPC) at centromeres to ensure proper chromatid cohesion, metaphase alignment and normal progression through the cell cycle.</text>
</comment>
<name>A0A6P7I3Z3_9TELE</name>
<keyword evidence="10" id="KW-0808">Transferase</keyword>
<dbReference type="GO" id="GO:0000278">
    <property type="term" value="P:mitotic cell cycle"/>
    <property type="evidence" value="ECO:0007669"/>
    <property type="project" value="TreeGrafter"/>
</dbReference>
<evidence type="ECO:0000256" key="21">
    <source>
        <dbReference type="PROSITE-ProRule" id="PRU10141"/>
    </source>
</evidence>
<comment type="subcellular location">
    <subcellularLocation>
        <location evidence="4">Chromosome</location>
    </subcellularLocation>
    <subcellularLocation>
        <location evidence="3">Cytoplasm</location>
        <location evidence="3">Cytoskeleton</location>
        <location evidence="3">Spindle</location>
    </subcellularLocation>
    <subcellularLocation>
        <location evidence="2">Nucleus</location>
    </subcellularLocation>
</comment>
<evidence type="ECO:0000256" key="2">
    <source>
        <dbReference type="ARBA" id="ARBA00004123"/>
    </source>
</evidence>
<dbReference type="SUPFAM" id="SSF56112">
    <property type="entry name" value="Protein kinase-like (PK-like)"/>
    <property type="match status" value="1"/>
</dbReference>
<evidence type="ECO:0000256" key="18">
    <source>
        <dbReference type="ARBA" id="ARBA00053811"/>
    </source>
</evidence>
<evidence type="ECO:0000256" key="22">
    <source>
        <dbReference type="SAM" id="MobiDB-lite"/>
    </source>
</evidence>
<dbReference type="PROSITE" id="PS50011">
    <property type="entry name" value="PROTEIN_KINASE_DOM"/>
    <property type="match status" value="1"/>
</dbReference>
<evidence type="ECO:0000256" key="17">
    <source>
        <dbReference type="ARBA" id="ARBA00048679"/>
    </source>
</evidence>
<keyword evidence="11 21" id="KW-0547">Nucleotide-binding</keyword>
<dbReference type="InterPro" id="IPR024604">
    <property type="entry name" value="GSG2_C"/>
</dbReference>
<dbReference type="GeneID" id="114436575"/>
<evidence type="ECO:0000256" key="10">
    <source>
        <dbReference type="ARBA" id="ARBA00022679"/>
    </source>
</evidence>
<keyword evidence="8" id="KW-0723">Serine/threonine-protein kinase</keyword>